<accession>A0AAD2Q3S3</accession>
<feature type="transmembrane region" description="Helical" evidence="1">
    <location>
        <begin position="123"/>
        <end position="143"/>
    </location>
</feature>
<feature type="transmembrane region" description="Helical" evidence="1">
    <location>
        <begin position="208"/>
        <end position="228"/>
    </location>
</feature>
<feature type="transmembrane region" description="Helical" evidence="1">
    <location>
        <begin position="163"/>
        <end position="187"/>
    </location>
</feature>
<dbReference type="AlphaFoldDB" id="A0AAD2Q3S3"/>
<evidence type="ECO:0000313" key="3">
    <source>
        <dbReference type="Proteomes" id="UP001295794"/>
    </source>
</evidence>
<feature type="transmembrane region" description="Helical" evidence="1">
    <location>
        <begin position="48"/>
        <end position="66"/>
    </location>
</feature>
<evidence type="ECO:0000256" key="1">
    <source>
        <dbReference type="SAM" id="Phobius"/>
    </source>
</evidence>
<gene>
    <name evidence="2" type="ORF">MYCIT1_LOCUS15650</name>
</gene>
<evidence type="ECO:0000313" key="2">
    <source>
        <dbReference type="EMBL" id="CAK5270882.1"/>
    </source>
</evidence>
<organism evidence="2 3">
    <name type="scientific">Mycena citricolor</name>
    <dbReference type="NCBI Taxonomy" id="2018698"/>
    <lineage>
        <taxon>Eukaryota</taxon>
        <taxon>Fungi</taxon>
        <taxon>Dikarya</taxon>
        <taxon>Basidiomycota</taxon>
        <taxon>Agaricomycotina</taxon>
        <taxon>Agaricomycetes</taxon>
        <taxon>Agaricomycetidae</taxon>
        <taxon>Agaricales</taxon>
        <taxon>Marasmiineae</taxon>
        <taxon>Mycenaceae</taxon>
        <taxon>Mycena</taxon>
    </lineage>
</organism>
<keyword evidence="1" id="KW-0472">Membrane</keyword>
<feature type="transmembrane region" description="Helical" evidence="1">
    <location>
        <begin position="234"/>
        <end position="255"/>
    </location>
</feature>
<reference evidence="2" key="1">
    <citation type="submission" date="2023-11" db="EMBL/GenBank/DDBJ databases">
        <authorList>
            <person name="De Vega J J."/>
            <person name="De Vega J J."/>
        </authorList>
    </citation>
    <scope>NUCLEOTIDE SEQUENCE</scope>
</reference>
<dbReference type="Proteomes" id="UP001295794">
    <property type="component" value="Unassembled WGS sequence"/>
</dbReference>
<keyword evidence="1" id="KW-1133">Transmembrane helix</keyword>
<name>A0AAD2Q3S3_9AGAR</name>
<proteinExistence type="predicted"/>
<keyword evidence="3" id="KW-1185">Reference proteome</keyword>
<keyword evidence="1" id="KW-0812">Transmembrane</keyword>
<feature type="transmembrane region" description="Helical" evidence="1">
    <location>
        <begin position="12"/>
        <end position="36"/>
    </location>
</feature>
<protein>
    <submittedName>
        <fullName evidence="2">Uncharacterized protein</fullName>
    </submittedName>
</protein>
<feature type="transmembrane region" description="Helical" evidence="1">
    <location>
        <begin position="97"/>
        <end position="116"/>
    </location>
</feature>
<sequence>MGNVPLDQVGLVSIIIESLIFGISTAMFAAVLRIVLFQASFRWNSFGLALPVMSLIWILSAGHWVVDIVRIEQAFLHEPDRIAYLADISDSLEAAKIGIYVTVTLIGDCFMIYRCWVVWRKAYLVVIFPVLLWLCSGISGYGGTHALSLTKQGGIFLAELVPWITTFFSTSLATNVICTLLIAYRILQSQMAVRNTRVAQSRVMSAMIIFLESAALYSSTLIALLITYQLGSNVQFIIVDLTSPLIGITFNMILLRLVGERASSAEISTGPAHASARGEGVNVSRLVEVVRDNGYEMESFRDRVKMGDV</sequence>
<comment type="caution">
    <text evidence="2">The sequence shown here is derived from an EMBL/GenBank/DDBJ whole genome shotgun (WGS) entry which is preliminary data.</text>
</comment>
<dbReference type="EMBL" id="CAVNYO010000169">
    <property type="protein sequence ID" value="CAK5270882.1"/>
    <property type="molecule type" value="Genomic_DNA"/>
</dbReference>